<dbReference type="OrthoDB" id="408320at2759"/>
<dbReference type="PANTHER" id="PTHR42732">
    <property type="entry name" value="BETA-GALACTOSIDASE"/>
    <property type="match status" value="1"/>
</dbReference>
<dbReference type="Proteomes" id="UP000670092">
    <property type="component" value="Unassembled WGS sequence"/>
</dbReference>
<dbReference type="InterPro" id="IPR013783">
    <property type="entry name" value="Ig-like_fold"/>
</dbReference>
<comment type="caution">
    <text evidence="7">The sequence shown here is derived from an EMBL/GenBank/DDBJ whole genome shotgun (WGS) entry which is preliminary data.</text>
</comment>
<evidence type="ECO:0000259" key="6">
    <source>
        <dbReference type="Pfam" id="PF02837"/>
    </source>
</evidence>
<dbReference type="EMBL" id="JAEVHI010000001">
    <property type="protein sequence ID" value="KAG5305026.1"/>
    <property type="molecule type" value="Genomic_DNA"/>
</dbReference>
<evidence type="ECO:0000313" key="7">
    <source>
        <dbReference type="EMBL" id="KAG5305026.1"/>
    </source>
</evidence>
<name>A0A8H8D821_AJECA</name>
<dbReference type="InterPro" id="IPR017853">
    <property type="entry name" value="GH"/>
</dbReference>
<dbReference type="Pfam" id="PF00703">
    <property type="entry name" value="Glyco_hydro_2"/>
    <property type="match status" value="1"/>
</dbReference>
<dbReference type="PANTHER" id="PTHR42732:SF4">
    <property type="entry name" value="BETA-MANNOSIDASE"/>
    <property type="match status" value="1"/>
</dbReference>
<dbReference type="InterPro" id="IPR006104">
    <property type="entry name" value="Glyco_hydro_2_N"/>
</dbReference>
<dbReference type="Pfam" id="PF02837">
    <property type="entry name" value="Glyco_hydro_2_N"/>
    <property type="match status" value="1"/>
</dbReference>
<evidence type="ECO:0000256" key="1">
    <source>
        <dbReference type="ARBA" id="ARBA00007401"/>
    </source>
</evidence>
<keyword evidence="2" id="KW-0378">Hydrolase</keyword>
<evidence type="ECO:0000256" key="2">
    <source>
        <dbReference type="ARBA" id="ARBA00022801"/>
    </source>
</evidence>
<evidence type="ECO:0000256" key="3">
    <source>
        <dbReference type="ARBA" id="ARBA00023295"/>
    </source>
</evidence>
<dbReference type="VEuPathDB" id="FungiDB:I7I52_03555"/>
<dbReference type="Gene3D" id="3.20.20.80">
    <property type="entry name" value="Glycosidases"/>
    <property type="match status" value="1"/>
</dbReference>
<dbReference type="InterPro" id="IPR006103">
    <property type="entry name" value="Glyco_hydro_2_cat"/>
</dbReference>
<dbReference type="InterPro" id="IPR006102">
    <property type="entry name" value="Ig-like_GH2"/>
</dbReference>
<gene>
    <name evidence="7" type="ORF">I7I52_03555</name>
</gene>
<evidence type="ECO:0000259" key="4">
    <source>
        <dbReference type="Pfam" id="PF00703"/>
    </source>
</evidence>
<dbReference type="SUPFAM" id="SSF49303">
    <property type="entry name" value="beta-Galactosidase/glucuronidase domain"/>
    <property type="match status" value="1"/>
</dbReference>
<evidence type="ECO:0000259" key="5">
    <source>
        <dbReference type="Pfam" id="PF02836"/>
    </source>
</evidence>
<reference evidence="7 8" key="1">
    <citation type="submission" date="2021-01" db="EMBL/GenBank/DDBJ databases">
        <title>Chromosome-level genome assembly of a human fungal pathogen reveals clustering of transcriptionally co-regulated genes.</title>
        <authorList>
            <person name="Voorhies M."/>
            <person name="Cohen S."/>
            <person name="Shea T.P."/>
            <person name="Petrus S."/>
            <person name="Munoz J.F."/>
            <person name="Poplawski S."/>
            <person name="Goldman W.E."/>
            <person name="Michael T."/>
            <person name="Cuomo C.A."/>
            <person name="Sil A."/>
            <person name="Beyhan S."/>
        </authorList>
    </citation>
    <scope>NUCLEOTIDE SEQUENCE [LARGE SCALE GENOMIC DNA]</scope>
    <source>
        <strain evidence="7 8">G184AR</strain>
    </source>
</reference>
<feature type="domain" description="Glycoside hydrolase family 2 catalytic" evidence="5">
    <location>
        <begin position="384"/>
        <end position="525"/>
    </location>
</feature>
<dbReference type="Gene3D" id="2.60.120.260">
    <property type="entry name" value="Galactose-binding domain-like"/>
    <property type="match status" value="1"/>
</dbReference>
<dbReference type="Pfam" id="PF02836">
    <property type="entry name" value="Glyco_hydro_2_C"/>
    <property type="match status" value="1"/>
</dbReference>
<dbReference type="SUPFAM" id="SSF51445">
    <property type="entry name" value="(Trans)glycosidases"/>
    <property type="match status" value="1"/>
</dbReference>
<comment type="similarity">
    <text evidence="1">Belongs to the glycosyl hydrolase 2 family.</text>
</comment>
<organism evidence="7 8">
    <name type="scientific">Ajellomyces capsulatus</name>
    <name type="common">Darling's disease fungus</name>
    <name type="synonym">Histoplasma capsulatum</name>
    <dbReference type="NCBI Taxonomy" id="5037"/>
    <lineage>
        <taxon>Eukaryota</taxon>
        <taxon>Fungi</taxon>
        <taxon>Dikarya</taxon>
        <taxon>Ascomycota</taxon>
        <taxon>Pezizomycotina</taxon>
        <taxon>Eurotiomycetes</taxon>
        <taxon>Eurotiomycetidae</taxon>
        <taxon>Onygenales</taxon>
        <taxon>Ajellomycetaceae</taxon>
        <taxon>Histoplasma</taxon>
    </lineage>
</organism>
<dbReference type="InterPro" id="IPR008979">
    <property type="entry name" value="Galactose-bd-like_sf"/>
</dbReference>
<dbReference type="Gene3D" id="2.60.40.10">
    <property type="entry name" value="Immunoglobulins"/>
    <property type="match status" value="1"/>
</dbReference>
<dbReference type="InterPro" id="IPR051913">
    <property type="entry name" value="GH2_Domain-Containing"/>
</dbReference>
<dbReference type="GO" id="GO:0005975">
    <property type="term" value="P:carbohydrate metabolic process"/>
    <property type="evidence" value="ECO:0007669"/>
    <property type="project" value="InterPro"/>
</dbReference>
<dbReference type="SUPFAM" id="SSF49785">
    <property type="entry name" value="Galactose-binding domain-like"/>
    <property type="match status" value="1"/>
</dbReference>
<accession>A0A8H8D821</accession>
<protein>
    <submittedName>
        <fullName evidence="7">Beta-galactosidase/beta-glucuronidase</fullName>
    </submittedName>
</protein>
<proteinExistence type="inferred from homology"/>
<sequence length="675" mass="75783">MAVMASSVQEYPRPDFARSDLNWKSLNGPWSFLYDDDDSGILDGWHLRGLPEQIAVTAGQNSGAGKTLQKLEITVPYVFQTPASGIGEREPHEVIWYERLVDDIRTPAELKKHFRLLLRFGAVDYEATIWLDGQYVGEHRGGHVPFDLDLSEFIKAQQQSARLTIRVRDSPYDLTQPRGKQYWAGKPQGIWYTPSSGIWQSVWLESVPRARIADSSGGTVLRSNDIYGGLLHATISLVGRRAWRKYHVKLQISIGGVTVDKTSQISIPQHSNVVDCAVRAKLSREQLGKLPSGLLEGAPLEDHTAWLDGVALWSPDHPLLYDVVLSLFDGGGTLLDEVQTKIGMRELNWTTGDHTFRLNGHPIFQALVLDQGYWPETGMTPPSAEALKHDIELAQSMGFNGCRKHQKVEDPRFLYFADQLGFLVWGEMANGYEFSNAYVDRFNEEWMAAVKRDINHPSIVTWTPINESWGYPELKDNVQQQNHIRSLYYMTKCLDPTRSVNDNCGWEHVCDDLTTFHDYSDGPALTTICKTVEGILDKKGGRHTFVGGSRHRKGAPIMCTEFGGVNIAPSDPNVKGDGDWGYTTASDPADLLARLEKLLMGVVGGGHCCGFVYTQIVDVEQEVNGLYTFDRKAKLKPELVEDINRRAKKLYLESVDPKGLSRHLRTFKHMVQGKV</sequence>
<dbReference type="GO" id="GO:0004553">
    <property type="term" value="F:hydrolase activity, hydrolyzing O-glycosyl compounds"/>
    <property type="evidence" value="ECO:0007669"/>
    <property type="project" value="InterPro"/>
</dbReference>
<evidence type="ECO:0000313" key="8">
    <source>
        <dbReference type="Proteomes" id="UP000670092"/>
    </source>
</evidence>
<dbReference type="AlphaFoldDB" id="A0A8H8D821"/>
<feature type="domain" description="Glycoside hydrolase family 2 immunoglobulin-like beta-sandwich" evidence="4">
    <location>
        <begin position="307"/>
        <end position="345"/>
    </location>
</feature>
<dbReference type="InterPro" id="IPR036156">
    <property type="entry name" value="Beta-gal/glucu_dom_sf"/>
</dbReference>
<feature type="domain" description="Glycosyl hydrolases family 2 sugar binding" evidence="6">
    <location>
        <begin position="24"/>
        <end position="167"/>
    </location>
</feature>
<keyword evidence="3" id="KW-0326">Glycosidase</keyword>